<feature type="chain" id="PRO_5011737561" evidence="2">
    <location>
        <begin position="25"/>
        <end position="226"/>
    </location>
</feature>
<evidence type="ECO:0000256" key="1">
    <source>
        <dbReference type="SAM" id="MobiDB-lite"/>
    </source>
</evidence>
<gene>
    <name evidence="3" type="ORF">SAMN05421740_103377</name>
</gene>
<accession>A0A1H7M5P6</accession>
<dbReference type="AlphaFoldDB" id="A0A1H7M5P6"/>
<protein>
    <submittedName>
        <fullName evidence="3">Uncharacterized protein</fullName>
    </submittedName>
</protein>
<organism evidence="3 4">
    <name type="scientific">Parapedobacter koreensis</name>
    <dbReference type="NCBI Taxonomy" id="332977"/>
    <lineage>
        <taxon>Bacteria</taxon>
        <taxon>Pseudomonadati</taxon>
        <taxon>Bacteroidota</taxon>
        <taxon>Sphingobacteriia</taxon>
        <taxon>Sphingobacteriales</taxon>
        <taxon>Sphingobacteriaceae</taxon>
        <taxon>Parapedobacter</taxon>
    </lineage>
</organism>
<dbReference type="STRING" id="332977.SAMN05421740_103377"/>
<proteinExistence type="predicted"/>
<evidence type="ECO:0000313" key="4">
    <source>
        <dbReference type="Proteomes" id="UP000198916"/>
    </source>
</evidence>
<feature type="signal peptide" evidence="2">
    <location>
        <begin position="1"/>
        <end position="24"/>
    </location>
</feature>
<dbReference type="EMBL" id="FNZR01000003">
    <property type="protein sequence ID" value="SEL06576.1"/>
    <property type="molecule type" value="Genomic_DNA"/>
</dbReference>
<name>A0A1H7M5P6_9SPHI</name>
<dbReference type="OrthoDB" id="712387at2"/>
<feature type="compositionally biased region" description="Basic and acidic residues" evidence="1">
    <location>
        <begin position="216"/>
        <end position="226"/>
    </location>
</feature>
<keyword evidence="2" id="KW-0732">Signal</keyword>
<dbReference type="Proteomes" id="UP000198916">
    <property type="component" value="Unassembled WGS sequence"/>
</dbReference>
<sequence>MEGKIAMKTILAFILISSSAAAFAQRAADTTRKSETMHIQKLEIGKKKKEVFTSRDSSLVLHIDTLIMKDRSQLVFYGKKDVKLHVAHAEIDKRGYLFGTDGKNNGTDFEIDMRLERLGALYVLAGGQDAHNNGSRTYPNGNGGNVHFVYDSGGIVPQTDDKKAPHYVQIDTRAGGYRVNPQNDLNNIYSLINMGAAGRPLGSLAQGRVYSGSPGRDGKSTVKAKE</sequence>
<evidence type="ECO:0000256" key="2">
    <source>
        <dbReference type="SAM" id="SignalP"/>
    </source>
</evidence>
<reference evidence="4" key="1">
    <citation type="submission" date="2016-10" db="EMBL/GenBank/DDBJ databases">
        <authorList>
            <person name="Varghese N."/>
            <person name="Submissions S."/>
        </authorList>
    </citation>
    <scope>NUCLEOTIDE SEQUENCE [LARGE SCALE GENOMIC DNA]</scope>
    <source>
        <strain evidence="4">Jip14</strain>
    </source>
</reference>
<evidence type="ECO:0000313" key="3">
    <source>
        <dbReference type="EMBL" id="SEL06576.1"/>
    </source>
</evidence>
<feature type="region of interest" description="Disordered" evidence="1">
    <location>
        <begin position="207"/>
        <end position="226"/>
    </location>
</feature>
<keyword evidence="4" id="KW-1185">Reference proteome</keyword>